<dbReference type="EMBL" id="BSXS01013605">
    <property type="protein sequence ID" value="GMF04255.1"/>
    <property type="molecule type" value="Genomic_DNA"/>
</dbReference>
<evidence type="ECO:0000313" key="1">
    <source>
        <dbReference type="EMBL" id="GMF04255.1"/>
    </source>
</evidence>
<sequence>MILTDLEKVNGMLNKVITIRDQIVSLTDVSVESVEFRVYELTTKYNDFTENCYSQLSFINSQFGKVDKIKNTLGKARIEPNYDELDEIAAAHAVEGGSGSGSSMDAHLKVAKFKLIFLI</sequence>
<organism evidence="1 2">
    <name type="scientific">Ambrosiozyma monospora</name>
    <name type="common">Yeast</name>
    <name type="synonym">Endomycopsis monosporus</name>
    <dbReference type="NCBI Taxonomy" id="43982"/>
    <lineage>
        <taxon>Eukaryota</taxon>
        <taxon>Fungi</taxon>
        <taxon>Dikarya</taxon>
        <taxon>Ascomycota</taxon>
        <taxon>Saccharomycotina</taxon>
        <taxon>Pichiomycetes</taxon>
        <taxon>Pichiales</taxon>
        <taxon>Pichiaceae</taxon>
        <taxon>Ambrosiozyma</taxon>
    </lineage>
</organism>
<proteinExistence type="predicted"/>
<comment type="caution">
    <text evidence="1">The sequence shown here is derived from an EMBL/GenBank/DDBJ whole genome shotgun (WGS) entry which is preliminary data.</text>
</comment>
<protein>
    <submittedName>
        <fullName evidence="1">Unnamed protein product</fullName>
    </submittedName>
</protein>
<accession>A0ACB5U7U7</accession>
<keyword evidence="2" id="KW-1185">Reference proteome</keyword>
<gene>
    <name evidence="1" type="ORF">Amon02_001205100</name>
</gene>
<dbReference type="Proteomes" id="UP001165064">
    <property type="component" value="Unassembled WGS sequence"/>
</dbReference>
<reference evidence="1" key="1">
    <citation type="submission" date="2023-04" db="EMBL/GenBank/DDBJ databases">
        <title>Ambrosiozyma monospora NBRC 10751.</title>
        <authorList>
            <person name="Ichikawa N."/>
            <person name="Sato H."/>
            <person name="Tonouchi N."/>
        </authorList>
    </citation>
    <scope>NUCLEOTIDE SEQUENCE</scope>
    <source>
        <strain evidence="1">NBRC 10751</strain>
    </source>
</reference>
<name>A0ACB5U7U7_AMBMO</name>
<evidence type="ECO:0000313" key="2">
    <source>
        <dbReference type="Proteomes" id="UP001165064"/>
    </source>
</evidence>